<evidence type="ECO:0000256" key="3">
    <source>
        <dbReference type="ARBA" id="ARBA00023002"/>
    </source>
</evidence>
<dbReference type="Gene3D" id="3.20.20.100">
    <property type="entry name" value="NADP-dependent oxidoreductase domain"/>
    <property type="match status" value="1"/>
</dbReference>
<dbReference type="PROSITE" id="PS00063">
    <property type="entry name" value="ALDOKETO_REDUCTASE_3"/>
    <property type="match status" value="1"/>
</dbReference>
<dbReference type="PANTHER" id="PTHR43827">
    <property type="entry name" value="2,5-DIKETO-D-GLUCONIC ACID REDUCTASE"/>
    <property type="match status" value="1"/>
</dbReference>
<accession>A0AAW6FWF8</accession>
<dbReference type="CDD" id="cd19071">
    <property type="entry name" value="AKR_AKR1-5-like"/>
    <property type="match status" value="1"/>
</dbReference>
<dbReference type="Proteomes" id="UP001220658">
    <property type="component" value="Unassembled WGS sequence"/>
</dbReference>
<dbReference type="EMBL" id="JAQNCK010000042">
    <property type="protein sequence ID" value="MDC0829220.1"/>
    <property type="molecule type" value="Genomic_DNA"/>
</dbReference>
<gene>
    <name evidence="5" type="ORF">POG00_10990</name>
</gene>
<evidence type="ECO:0000256" key="2">
    <source>
        <dbReference type="ARBA" id="ARBA00022857"/>
    </source>
</evidence>
<reference evidence="5" key="1">
    <citation type="submission" date="2023-01" db="EMBL/GenBank/DDBJ databases">
        <title>Human gut microbiome strain richness.</title>
        <authorList>
            <person name="Chen-Liaw A."/>
        </authorList>
    </citation>
    <scope>NUCLEOTIDE SEQUENCE</scope>
    <source>
        <strain evidence="5">D55st1_G4_D55t1_190419</strain>
    </source>
</reference>
<dbReference type="GO" id="GO:0016616">
    <property type="term" value="F:oxidoreductase activity, acting on the CH-OH group of donors, NAD or NADP as acceptor"/>
    <property type="evidence" value="ECO:0007669"/>
    <property type="project" value="UniProtKB-ARBA"/>
</dbReference>
<dbReference type="PRINTS" id="PR00069">
    <property type="entry name" value="ALDKETRDTASE"/>
</dbReference>
<dbReference type="InterPro" id="IPR020471">
    <property type="entry name" value="AKR"/>
</dbReference>
<comment type="similarity">
    <text evidence="1">Belongs to the aldo/keto reductase family.</text>
</comment>
<dbReference type="AlphaFoldDB" id="A0AAW6FWF8"/>
<feature type="domain" description="NADP-dependent oxidoreductase" evidence="4">
    <location>
        <begin position="2"/>
        <end position="142"/>
    </location>
</feature>
<dbReference type="InterPro" id="IPR036812">
    <property type="entry name" value="NAD(P)_OxRdtase_dom_sf"/>
</dbReference>
<comment type="caution">
    <text evidence="5">The sequence shown here is derived from an EMBL/GenBank/DDBJ whole genome shotgun (WGS) entry which is preliminary data.</text>
</comment>
<proteinExistence type="inferred from homology"/>
<organism evidence="5 6">
    <name type="scientific">Faecalitalea cylindroides</name>
    <dbReference type="NCBI Taxonomy" id="39483"/>
    <lineage>
        <taxon>Bacteria</taxon>
        <taxon>Bacillati</taxon>
        <taxon>Bacillota</taxon>
        <taxon>Erysipelotrichia</taxon>
        <taxon>Erysipelotrichales</taxon>
        <taxon>Erysipelotrichaceae</taxon>
        <taxon>Faecalitalea</taxon>
    </lineage>
</organism>
<dbReference type="PROSITE" id="PS00062">
    <property type="entry name" value="ALDOKETO_REDUCTASE_2"/>
    <property type="match status" value="1"/>
</dbReference>
<evidence type="ECO:0000256" key="1">
    <source>
        <dbReference type="ARBA" id="ARBA00007905"/>
    </source>
</evidence>
<dbReference type="SUPFAM" id="SSF51430">
    <property type="entry name" value="NAD(P)-linked oxidoreductase"/>
    <property type="match status" value="1"/>
</dbReference>
<dbReference type="PANTHER" id="PTHR43827:SF3">
    <property type="entry name" value="NADP-DEPENDENT OXIDOREDUCTASE DOMAIN-CONTAINING PROTEIN"/>
    <property type="match status" value="1"/>
</dbReference>
<evidence type="ECO:0000259" key="4">
    <source>
        <dbReference type="Pfam" id="PF00248"/>
    </source>
</evidence>
<evidence type="ECO:0000313" key="6">
    <source>
        <dbReference type="Proteomes" id="UP001220658"/>
    </source>
</evidence>
<keyword evidence="3" id="KW-0560">Oxidoreductase</keyword>
<dbReference type="InterPro" id="IPR018170">
    <property type="entry name" value="Aldo/ket_reductase_CS"/>
</dbReference>
<sequence length="156" mass="18513">METWRALEYLYKQNKVKTIGVCNFEKEQLQHLLSHCTIAPMINQIEHTPLMHDEDLLSFCKENNIITMAWGPLLRGNMENQKIKEIAQKYNKSPAQILLRWNIQQNIIPIPKSKNPARLEENFFVFDFTLEDKDMQILNSMNENHRTSYNPLTFDF</sequence>
<dbReference type="RefSeq" id="WP_222859722.1">
    <property type="nucleotide sequence ID" value="NZ_JADMUL010000039.1"/>
</dbReference>
<keyword evidence="2" id="KW-0521">NADP</keyword>
<evidence type="ECO:0000313" key="5">
    <source>
        <dbReference type="EMBL" id="MDC0829220.1"/>
    </source>
</evidence>
<dbReference type="InterPro" id="IPR023210">
    <property type="entry name" value="NADP_OxRdtase_dom"/>
</dbReference>
<protein>
    <submittedName>
        <fullName evidence="5">Aldo/keto reductase</fullName>
    </submittedName>
</protein>
<name>A0AAW6FWF8_9FIRM</name>
<dbReference type="Pfam" id="PF00248">
    <property type="entry name" value="Aldo_ket_red"/>
    <property type="match status" value="1"/>
</dbReference>